<sequence>MQQNFNRERRPARKAQSGLTLVELMIAVAIGSVLMIGVIQLFSGMRGAYSLNESMSRVQENGRFAIEYLSSDLRMAGYMGCMSNSGQMDFYAHNLDEDSDFLTNFAEGLRGYEARGTAPDDDVTIEVLNPDTSTNLGAWNPALPAELSDSVVEGTDVVVIRYMDSDGVNLVPPVTTGSQWHTDGADDDNYAQDSLLLTTDCAGRAVLFRRNNSSNSTNVQPSGSLPFEYRNMGEEGEIARAIQAAYYIGIPDSTGVPTLMRQVIDDTNGSGLNTEAVELVPGVEQMQILYGVDTSGTKDASGHFSVDRYVTADQVTAVADWNNVRAVRLSLLVRSEANLSDVDDPVRDFSLQRTNVEVDIQDELDRRNRRTFNTTVHLRNR</sequence>
<keyword evidence="3" id="KW-1185">Reference proteome</keyword>
<organism evidence="2 3">
    <name type="scientific">Natronospira proteinivora</name>
    <dbReference type="NCBI Taxonomy" id="1807133"/>
    <lineage>
        <taxon>Bacteria</taxon>
        <taxon>Pseudomonadati</taxon>
        <taxon>Pseudomonadota</taxon>
        <taxon>Gammaproteobacteria</taxon>
        <taxon>Natronospirales</taxon>
        <taxon>Natronospiraceae</taxon>
        <taxon>Natronospira</taxon>
    </lineage>
</organism>
<dbReference type="Proteomes" id="UP001523550">
    <property type="component" value="Unassembled WGS sequence"/>
</dbReference>
<proteinExistence type="predicted"/>
<keyword evidence="1" id="KW-0812">Transmembrane</keyword>
<protein>
    <submittedName>
        <fullName evidence="2">Type IV pilus assembly protein PilW</fullName>
    </submittedName>
</protein>
<gene>
    <name evidence="2" type="ORF">J2T60_000237</name>
</gene>
<dbReference type="EMBL" id="JALJYF010000001">
    <property type="protein sequence ID" value="MCP1726272.1"/>
    <property type="molecule type" value="Genomic_DNA"/>
</dbReference>
<comment type="caution">
    <text evidence="2">The sequence shown here is derived from an EMBL/GenBank/DDBJ whole genome shotgun (WGS) entry which is preliminary data.</text>
</comment>
<dbReference type="InterPro" id="IPR045584">
    <property type="entry name" value="Pilin-like"/>
</dbReference>
<dbReference type="Pfam" id="PF16074">
    <property type="entry name" value="PilW"/>
    <property type="match status" value="1"/>
</dbReference>
<evidence type="ECO:0000256" key="1">
    <source>
        <dbReference type="SAM" id="Phobius"/>
    </source>
</evidence>
<evidence type="ECO:0000313" key="3">
    <source>
        <dbReference type="Proteomes" id="UP001523550"/>
    </source>
</evidence>
<reference evidence="2 3" key="1">
    <citation type="submission" date="2022-03" db="EMBL/GenBank/DDBJ databases">
        <title>Genomic Encyclopedia of Type Strains, Phase III (KMG-III): the genomes of soil and plant-associated and newly described type strains.</title>
        <authorList>
            <person name="Whitman W."/>
        </authorList>
    </citation>
    <scope>NUCLEOTIDE SEQUENCE [LARGE SCALE GENOMIC DNA]</scope>
    <source>
        <strain evidence="2 3">BSker1</strain>
    </source>
</reference>
<keyword evidence="1" id="KW-1133">Transmembrane helix</keyword>
<evidence type="ECO:0000313" key="2">
    <source>
        <dbReference type="EMBL" id="MCP1726272.1"/>
    </source>
</evidence>
<dbReference type="SUPFAM" id="SSF54523">
    <property type="entry name" value="Pili subunits"/>
    <property type="match status" value="1"/>
</dbReference>
<dbReference type="InterPro" id="IPR012902">
    <property type="entry name" value="N_methyl_site"/>
</dbReference>
<dbReference type="NCBIfam" id="TIGR02532">
    <property type="entry name" value="IV_pilin_GFxxxE"/>
    <property type="match status" value="1"/>
</dbReference>
<dbReference type="PROSITE" id="PS00409">
    <property type="entry name" value="PROKAR_NTER_METHYL"/>
    <property type="match status" value="1"/>
</dbReference>
<dbReference type="Pfam" id="PF07963">
    <property type="entry name" value="N_methyl"/>
    <property type="match status" value="1"/>
</dbReference>
<dbReference type="InterPro" id="IPR032092">
    <property type="entry name" value="PilW"/>
</dbReference>
<feature type="transmembrane region" description="Helical" evidence="1">
    <location>
        <begin position="21"/>
        <end position="42"/>
    </location>
</feature>
<name>A0ABT1G4Q4_9GAMM</name>
<dbReference type="RefSeq" id="WP_253444281.1">
    <property type="nucleotide sequence ID" value="NZ_JALJYF010000001.1"/>
</dbReference>
<accession>A0ABT1G4Q4</accession>
<keyword evidence="1" id="KW-0472">Membrane</keyword>